<proteinExistence type="predicted"/>
<organism evidence="1 2">
    <name type="scientific">Lysobacter silvisoli</name>
    <dbReference type="NCBI Taxonomy" id="2293254"/>
    <lineage>
        <taxon>Bacteria</taxon>
        <taxon>Pseudomonadati</taxon>
        <taxon>Pseudomonadota</taxon>
        <taxon>Gammaproteobacteria</taxon>
        <taxon>Lysobacterales</taxon>
        <taxon>Lysobacteraceae</taxon>
        <taxon>Lysobacter</taxon>
    </lineage>
</organism>
<reference evidence="1 2" key="1">
    <citation type="submission" date="2018-08" db="EMBL/GenBank/DDBJ databases">
        <title>Lysobacter sp. zong2l5, whole genome shotgun sequence.</title>
        <authorList>
            <person name="Zhang X."/>
            <person name="Feng G."/>
            <person name="Zhu H."/>
        </authorList>
    </citation>
    <scope>NUCLEOTIDE SEQUENCE [LARGE SCALE GENOMIC DNA]</scope>
    <source>
        <strain evidence="2">zong2l5</strain>
    </source>
</reference>
<evidence type="ECO:0000313" key="1">
    <source>
        <dbReference type="EMBL" id="RDZ26712.1"/>
    </source>
</evidence>
<sequence length="322" mass="35501">MNTDALFEPAPHAVAHERDAVPLRLLVDGLEPDERATLDAILKVVGPKSLRGWAWAEGTETDLYLHTRALRRPGVHAGVSGLLLREHEAAAPPEALTLAVPFRVMAVLELLDGAIDRLQRERLAAPAEAPEDDKTLASSLARLLARPVDHTLRVRVLGHGTVYLCTRSRMYCMDFAQEQLGKALESKRFVLTAIAPDSPELSAERDHGSPLDELLWPIGLMTPREQATRQERHRLRQWPDFARLPHEPRHLQACAVLAATAMDARELAAATGLSDTEADHFLHACELCGVLEAAAAEPPPPAPTPSKPTGGLFDRLWRRWLK</sequence>
<protein>
    <submittedName>
        <fullName evidence="1">Uncharacterized protein</fullName>
    </submittedName>
</protein>
<dbReference type="AlphaFoldDB" id="A0A371JYM2"/>
<evidence type="ECO:0000313" key="2">
    <source>
        <dbReference type="Proteomes" id="UP000264492"/>
    </source>
</evidence>
<comment type="caution">
    <text evidence="1">The sequence shown here is derived from an EMBL/GenBank/DDBJ whole genome shotgun (WGS) entry which is preliminary data.</text>
</comment>
<accession>A0A371JYM2</accession>
<gene>
    <name evidence="1" type="ORF">DX914_17205</name>
</gene>
<dbReference type="OrthoDB" id="5988281at2"/>
<name>A0A371JYM2_9GAMM</name>
<dbReference type="Proteomes" id="UP000264492">
    <property type="component" value="Unassembled WGS sequence"/>
</dbReference>
<dbReference type="RefSeq" id="WP_115861007.1">
    <property type="nucleotide sequence ID" value="NZ_QTSU01000003.1"/>
</dbReference>
<keyword evidence="2" id="KW-1185">Reference proteome</keyword>
<dbReference type="EMBL" id="QTSU01000003">
    <property type="protein sequence ID" value="RDZ26712.1"/>
    <property type="molecule type" value="Genomic_DNA"/>
</dbReference>